<comment type="similarity">
    <text evidence="1">Belongs to the bactofilin family.</text>
</comment>
<dbReference type="Proteomes" id="UP000658258">
    <property type="component" value="Unassembled WGS sequence"/>
</dbReference>
<keyword evidence="5" id="KW-1185">Reference proteome</keyword>
<proteinExistence type="inferred from homology"/>
<reference evidence="5" key="1">
    <citation type="journal article" date="2019" name="Int. J. Syst. Evol. Microbiol.">
        <title>The Global Catalogue of Microorganisms (GCM) 10K type strain sequencing project: providing services to taxonomists for standard genome sequencing and annotation.</title>
        <authorList>
            <consortium name="The Broad Institute Genomics Platform"/>
            <consortium name="The Broad Institute Genome Sequencing Center for Infectious Disease"/>
            <person name="Wu L."/>
            <person name="Ma J."/>
        </authorList>
    </citation>
    <scope>NUCLEOTIDE SEQUENCE [LARGE SCALE GENOMIC DNA]</scope>
    <source>
        <strain evidence="5">CGMCC 1.15111</strain>
    </source>
</reference>
<evidence type="ECO:0000256" key="2">
    <source>
        <dbReference type="SAM" id="MobiDB-lite"/>
    </source>
</evidence>
<sequence>MSRKAEATNNPSTLITQIREGSVISGNMKSEHSIRVDGFVTGDLISGEKIIVGSHGEIGGNLSGSDITIEGYVNGDVLSNGHLHLAQNARIYGKIYAKKISVENGAEMNGKVTVGEQVEMPELSSSSPSRSSKDININRNRSSSMPNEQKDNYGTVAW</sequence>
<evidence type="ECO:0000256" key="1">
    <source>
        <dbReference type="ARBA" id="ARBA00044755"/>
    </source>
</evidence>
<accession>A0ABQ3IDM7</accession>
<evidence type="ECO:0000313" key="5">
    <source>
        <dbReference type="Proteomes" id="UP000658258"/>
    </source>
</evidence>
<dbReference type="PANTHER" id="PTHR35024">
    <property type="entry name" value="HYPOTHETICAL CYTOSOLIC PROTEIN"/>
    <property type="match status" value="1"/>
</dbReference>
<feature type="region of interest" description="Disordered" evidence="2">
    <location>
        <begin position="112"/>
        <end position="158"/>
    </location>
</feature>
<name>A0ABQ3IDM7_9BACT</name>
<gene>
    <name evidence="4" type="ORF">GCM10011340_30950</name>
</gene>
<dbReference type="EMBL" id="BNAG01000004">
    <property type="protein sequence ID" value="GHE72443.1"/>
    <property type="molecule type" value="Genomic_DNA"/>
</dbReference>
<dbReference type="InterPro" id="IPR007607">
    <property type="entry name" value="BacA/B"/>
</dbReference>
<dbReference type="PANTHER" id="PTHR35024:SF4">
    <property type="entry name" value="POLYMER-FORMING CYTOSKELETAL PROTEIN"/>
    <property type="match status" value="1"/>
</dbReference>
<evidence type="ECO:0000259" key="3">
    <source>
        <dbReference type="PROSITE" id="PS50006"/>
    </source>
</evidence>
<evidence type="ECO:0000313" key="4">
    <source>
        <dbReference type="EMBL" id="GHE72443.1"/>
    </source>
</evidence>
<comment type="caution">
    <text evidence="4">The sequence shown here is derived from an EMBL/GenBank/DDBJ whole genome shotgun (WGS) entry which is preliminary data.</text>
</comment>
<feature type="domain" description="FHA" evidence="3">
    <location>
        <begin position="50"/>
        <end position="113"/>
    </location>
</feature>
<protein>
    <recommendedName>
        <fullName evidence="3">FHA domain-containing protein</fullName>
    </recommendedName>
</protein>
<dbReference type="InterPro" id="IPR000253">
    <property type="entry name" value="FHA_dom"/>
</dbReference>
<dbReference type="RefSeq" id="WP_189631193.1">
    <property type="nucleotide sequence ID" value="NZ_BNAG01000004.1"/>
</dbReference>
<feature type="compositionally biased region" description="Polar residues" evidence="2">
    <location>
        <begin position="134"/>
        <end position="147"/>
    </location>
</feature>
<organism evidence="4 5">
    <name type="scientific">Roseivirga thermotolerans</name>
    <dbReference type="NCBI Taxonomy" id="1758176"/>
    <lineage>
        <taxon>Bacteria</taxon>
        <taxon>Pseudomonadati</taxon>
        <taxon>Bacteroidota</taxon>
        <taxon>Cytophagia</taxon>
        <taxon>Cytophagales</taxon>
        <taxon>Roseivirgaceae</taxon>
        <taxon>Roseivirga</taxon>
    </lineage>
</organism>
<dbReference type="PROSITE" id="PS50006">
    <property type="entry name" value="FHA_DOMAIN"/>
    <property type="match status" value="1"/>
</dbReference>
<dbReference type="Pfam" id="PF04519">
    <property type="entry name" value="Bactofilin"/>
    <property type="match status" value="1"/>
</dbReference>